<keyword evidence="1" id="KW-0645">Protease</keyword>
<dbReference type="Proteomes" id="UP000198211">
    <property type="component" value="Unassembled WGS sequence"/>
</dbReference>
<dbReference type="OrthoDB" id="6431331at2759"/>
<dbReference type="EMBL" id="NBNE01018478">
    <property type="protein sequence ID" value="OWY92251.1"/>
    <property type="molecule type" value="Genomic_DNA"/>
</dbReference>
<dbReference type="SUPFAM" id="SSF53474">
    <property type="entry name" value="alpha/beta-Hydrolases"/>
    <property type="match status" value="1"/>
</dbReference>
<sequence>SVQLTYKAMQSVLKDSANVFVLGHSFGGHAAVHFTGINVDEQKIDIKGLALLASAGHRPHQALSPRLNDFLWKMLTSGVPLIENASKFLVRQLYIKSFKFPDSTLPDYFTAGIVRCATADFPLFARHLEQSRSLPSFLAWAKDDALIEEKIFMDVGAVCHPGPRLAFEHGGHNVQKTKASFLADELACWMHNVIHGKDLSDVYSPSADVHP</sequence>
<organism evidence="1 2">
    <name type="scientific">Phytophthora megakarya</name>
    <dbReference type="NCBI Taxonomy" id="4795"/>
    <lineage>
        <taxon>Eukaryota</taxon>
        <taxon>Sar</taxon>
        <taxon>Stramenopiles</taxon>
        <taxon>Oomycota</taxon>
        <taxon>Peronosporomycetes</taxon>
        <taxon>Peronosporales</taxon>
        <taxon>Peronosporaceae</taxon>
        <taxon>Phytophthora</taxon>
    </lineage>
</organism>
<comment type="caution">
    <text evidence="1">The sequence shown here is derived from an EMBL/GenBank/DDBJ whole genome shotgun (WGS) entry which is preliminary data.</text>
</comment>
<dbReference type="InterPro" id="IPR029058">
    <property type="entry name" value="AB_hydrolase_fold"/>
</dbReference>
<dbReference type="GO" id="GO:0008233">
    <property type="term" value="F:peptidase activity"/>
    <property type="evidence" value="ECO:0007669"/>
    <property type="project" value="UniProtKB-KW"/>
</dbReference>
<dbReference type="InterPro" id="IPR010463">
    <property type="entry name" value="DUF1057"/>
</dbReference>
<dbReference type="PANTHER" id="PTHR47533:SF4">
    <property type="entry name" value="AB HYDROLASE-1 DOMAIN-CONTAINING PROTEIN"/>
    <property type="match status" value="1"/>
</dbReference>
<feature type="non-terminal residue" evidence="1">
    <location>
        <position position="1"/>
    </location>
</feature>
<accession>A0A225UH37</accession>
<protein>
    <submittedName>
        <fullName evidence="1">Serine protease</fullName>
    </submittedName>
</protein>
<proteinExistence type="predicted"/>
<dbReference type="Pfam" id="PF06342">
    <property type="entry name" value="DUF1057"/>
    <property type="match status" value="1"/>
</dbReference>
<dbReference type="GO" id="GO:0006508">
    <property type="term" value="P:proteolysis"/>
    <property type="evidence" value="ECO:0007669"/>
    <property type="project" value="UniProtKB-KW"/>
</dbReference>
<evidence type="ECO:0000313" key="2">
    <source>
        <dbReference type="Proteomes" id="UP000198211"/>
    </source>
</evidence>
<gene>
    <name evidence="1" type="ORF">PHMEG_00038820</name>
</gene>
<dbReference type="Gene3D" id="3.40.50.1820">
    <property type="entry name" value="alpha/beta hydrolase"/>
    <property type="match status" value="1"/>
</dbReference>
<reference evidence="2" key="1">
    <citation type="submission" date="2017-03" db="EMBL/GenBank/DDBJ databases">
        <title>Phytopthora megakarya and P. palmivora, two closely related causual agents of cacao black pod achieved similar genome size and gene model numbers by different mechanisms.</title>
        <authorList>
            <person name="Ali S."/>
            <person name="Shao J."/>
            <person name="Larry D.J."/>
            <person name="Kronmiller B."/>
            <person name="Shen D."/>
            <person name="Strem M.D."/>
            <person name="Melnick R.L."/>
            <person name="Guiltinan M.J."/>
            <person name="Tyler B.M."/>
            <person name="Meinhardt L.W."/>
            <person name="Bailey B.A."/>
        </authorList>
    </citation>
    <scope>NUCLEOTIDE SEQUENCE [LARGE SCALE GENOMIC DNA]</scope>
    <source>
        <strain evidence="2">zdho120</strain>
    </source>
</reference>
<dbReference type="PANTHER" id="PTHR47533">
    <property type="entry name" value="PROTEIN CBG21859"/>
    <property type="match status" value="1"/>
</dbReference>
<dbReference type="STRING" id="4795.A0A225UH37"/>
<name>A0A225UH37_9STRA</name>
<keyword evidence="1" id="KW-0378">Hydrolase</keyword>
<evidence type="ECO:0000313" key="1">
    <source>
        <dbReference type="EMBL" id="OWY92251.1"/>
    </source>
</evidence>
<dbReference type="AlphaFoldDB" id="A0A225UH37"/>
<keyword evidence="2" id="KW-1185">Reference proteome</keyword>